<gene>
    <name evidence="2" type="ORF">EGI31_18215</name>
</gene>
<accession>A0AAE3KUF8</accession>
<dbReference type="AlphaFoldDB" id="A0AAE3KUF8"/>
<reference evidence="2 3" key="1">
    <citation type="submission" date="2018-11" db="EMBL/GenBank/DDBJ databases">
        <title>Novel bacteria species description.</title>
        <authorList>
            <person name="Han J.-H."/>
        </authorList>
    </citation>
    <scope>NUCLEOTIDE SEQUENCE [LARGE SCALE GENOMIC DNA]</scope>
    <source>
        <strain evidence="2 3">KCTC23259</strain>
    </source>
</reference>
<dbReference type="Gene3D" id="2.60.40.3080">
    <property type="match status" value="1"/>
</dbReference>
<feature type="chain" id="PRO_5042140820" description="Secretion system C-terminal sorting domain-containing protein" evidence="1">
    <location>
        <begin position="21"/>
        <end position="121"/>
    </location>
</feature>
<comment type="caution">
    <text evidence="2">The sequence shown here is derived from an EMBL/GenBank/DDBJ whole genome shotgun (WGS) entry which is preliminary data.</text>
</comment>
<feature type="signal peptide" evidence="1">
    <location>
        <begin position="1"/>
        <end position="20"/>
    </location>
</feature>
<evidence type="ECO:0000256" key="1">
    <source>
        <dbReference type="SAM" id="SignalP"/>
    </source>
</evidence>
<evidence type="ECO:0000313" key="2">
    <source>
        <dbReference type="EMBL" id="MCP9764874.1"/>
    </source>
</evidence>
<evidence type="ECO:0008006" key="4">
    <source>
        <dbReference type="Google" id="ProtNLM"/>
    </source>
</evidence>
<protein>
    <recommendedName>
        <fullName evidence="4">Secretion system C-terminal sorting domain-containing protein</fullName>
    </recommendedName>
</protein>
<organism evidence="2 3">
    <name type="scientific">Lacihabitans soyangensis</name>
    <dbReference type="NCBI Taxonomy" id="869394"/>
    <lineage>
        <taxon>Bacteria</taxon>
        <taxon>Pseudomonadati</taxon>
        <taxon>Bacteroidota</taxon>
        <taxon>Cytophagia</taxon>
        <taxon>Cytophagales</taxon>
        <taxon>Leadbetterellaceae</taxon>
        <taxon>Lacihabitans</taxon>
    </lineage>
</organism>
<sequence>MKKLVKTFALLLISVSVSLANPKPQSFKVGMYNVQNSHSLKVFVEKEKGDNLRVELKDKNGAVMVTKYADKKSNKAAYCFDLAQLDSGAYQLEITNDKEVFVKDLNVVNTEKVEVEKKIIL</sequence>
<dbReference type="RefSeq" id="WP_255038558.1">
    <property type="nucleotide sequence ID" value="NZ_RJUF01000177.1"/>
</dbReference>
<proteinExistence type="predicted"/>
<keyword evidence="3" id="KW-1185">Reference proteome</keyword>
<keyword evidence="1" id="KW-0732">Signal</keyword>
<dbReference type="EMBL" id="RJUF01000177">
    <property type="protein sequence ID" value="MCP9764874.1"/>
    <property type="molecule type" value="Genomic_DNA"/>
</dbReference>
<dbReference type="Proteomes" id="UP001204144">
    <property type="component" value="Unassembled WGS sequence"/>
</dbReference>
<evidence type="ECO:0000313" key="3">
    <source>
        <dbReference type="Proteomes" id="UP001204144"/>
    </source>
</evidence>
<name>A0AAE3KUF8_9BACT</name>